<evidence type="ECO:0000313" key="3">
    <source>
        <dbReference type="EMBL" id="VDH95812.1"/>
    </source>
</evidence>
<dbReference type="SUPFAM" id="SSF49842">
    <property type="entry name" value="TNF-like"/>
    <property type="match status" value="1"/>
</dbReference>
<proteinExistence type="predicted"/>
<evidence type="ECO:0000256" key="2">
    <source>
        <dbReference type="SAM" id="SignalP"/>
    </source>
</evidence>
<dbReference type="AlphaFoldDB" id="A0A8B6BWK3"/>
<dbReference type="Proteomes" id="UP000596742">
    <property type="component" value="Unassembled WGS sequence"/>
</dbReference>
<sequence>MILISYFVSFVCFANGFLLEGKTLQPPTTSSLITDVHFDLLMKLLREQRDNQRKQNQIIAQLQRDLLTTQQEVTNKYLDLNKSSLNRTVEKQYTHLLNRTDTLQNRLNILEQQYTALQNEYLQQQKMHSVDIMYMHQNVSKLDVITKNLGNELSSLKHLKTVSDLQRVNDILNETKHLENEIQKTNGKVNILENNIEARKNDVLALFNKADLTERKLAKRLNELDNRVILVAGATRGNYTNGQNILFSDIIIANGVGNVTSFKSSGIFTCERSGIYQIAAYISSNAHHCAFSVRKNKTFIGDAFGSVSDYVYDFETMTFVSVVQLNVNDTLEIYSDSTDDQLIYGNRESGMSIVQIL</sequence>
<evidence type="ECO:0008006" key="5">
    <source>
        <dbReference type="Google" id="ProtNLM"/>
    </source>
</evidence>
<feature type="coiled-coil region" evidence="1">
    <location>
        <begin position="93"/>
        <end position="127"/>
    </location>
</feature>
<feature type="coiled-coil region" evidence="1">
    <location>
        <begin position="168"/>
        <end position="202"/>
    </location>
</feature>
<dbReference type="Gene3D" id="2.60.120.40">
    <property type="match status" value="1"/>
</dbReference>
<gene>
    <name evidence="3" type="ORF">MGAL_10B030258</name>
</gene>
<keyword evidence="2" id="KW-0732">Signal</keyword>
<accession>A0A8B6BWK3</accession>
<dbReference type="OrthoDB" id="6168767at2759"/>
<keyword evidence="4" id="KW-1185">Reference proteome</keyword>
<protein>
    <recommendedName>
        <fullName evidence="5">C1q domain-containing protein</fullName>
    </recommendedName>
</protein>
<comment type="caution">
    <text evidence="3">The sequence shown here is derived from an EMBL/GenBank/DDBJ whole genome shotgun (WGS) entry which is preliminary data.</text>
</comment>
<organism evidence="3 4">
    <name type="scientific">Mytilus galloprovincialis</name>
    <name type="common">Mediterranean mussel</name>
    <dbReference type="NCBI Taxonomy" id="29158"/>
    <lineage>
        <taxon>Eukaryota</taxon>
        <taxon>Metazoa</taxon>
        <taxon>Spiralia</taxon>
        <taxon>Lophotrochozoa</taxon>
        <taxon>Mollusca</taxon>
        <taxon>Bivalvia</taxon>
        <taxon>Autobranchia</taxon>
        <taxon>Pteriomorphia</taxon>
        <taxon>Mytilida</taxon>
        <taxon>Mytiloidea</taxon>
        <taxon>Mytilidae</taxon>
        <taxon>Mytilinae</taxon>
        <taxon>Mytilus</taxon>
    </lineage>
</organism>
<reference evidence="3" key="1">
    <citation type="submission" date="2018-11" db="EMBL/GenBank/DDBJ databases">
        <authorList>
            <person name="Alioto T."/>
            <person name="Alioto T."/>
        </authorList>
    </citation>
    <scope>NUCLEOTIDE SEQUENCE</scope>
</reference>
<evidence type="ECO:0000313" key="4">
    <source>
        <dbReference type="Proteomes" id="UP000596742"/>
    </source>
</evidence>
<name>A0A8B6BWK3_MYTGA</name>
<dbReference type="InterPro" id="IPR008983">
    <property type="entry name" value="Tumour_necrosis_fac-like_dom"/>
</dbReference>
<dbReference type="EMBL" id="UYJE01000726">
    <property type="protein sequence ID" value="VDH95812.1"/>
    <property type="molecule type" value="Genomic_DNA"/>
</dbReference>
<feature type="signal peptide" evidence="2">
    <location>
        <begin position="1"/>
        <end position="16"/>
    </location>
</feature>
<evidence type="ECO:0000256" key="1">
    <source>
        <dbReference type="SAM" id="Coils"/>
    </source>
</evidence>
<feature type="chain" id="PRO_5032298429" description="C1q domain-containing protein" evidence="2">
    <location>
        <begin position="17"/>
        <end position="357"/>
    </location>
</feature>
<keyword evidence="1" id="KW-0175">Coiled coil</keyword>